<dbReference type="OrthoDB" id="9794842at2"/>
<dbReference type="GO" id="GO:0008745">
    <property type="term" value="F:N-acetylmuramoyl-L-alanine amidase activity"/>
    <property type="evidence" value="ECO:0007669"/>
    <property type="project" value="InterPro"/>
</dbReference>
<name>A0A1M5P383_9ALTE</name>
<dbReference type="Gene3D" id="3.40.80.10">
    <property type="entry name" value="Peptidoglycan recognition protein-like"/>
    <property type="match status" value="1"/>
</dbReference>
<dbReference type="CDD" id="cd06583">
    <property type="entry name" value="PGRP"/>
    <property type="match status" value="1"/>
</dbReference>
<dbReference type="SMART" id="SM00644">
    <property type="entry name" value="Ami_2"/>
    <property type="match status" value="1"/>
</dbReference>
<dbReference type="SUPFAM" id="SSF55846">
    <property type="entry name" value="N-acetylmuramoyl-L-alanine amidase-like"/>
    <property type="match status" value="1"/>
</dbReference>
<protein>
    <submittedName>
        <fullName evidence="3">N-acetylmuramoyl-L-alanine amidase</fullName>
    </submittedName>
</protein>
<dbReference type="Pfam" id="PF01471">
    <property type="entry name" value="PG_binding_1"/>
    <property type="match status" value="1"/>
</dbReference>
<dbReference type="PROSITE" id="PS51257">
    <property type="entry name" value="PROKAR_LIPOPROTEIN"/>
    <property type="match status" value="1"/>
</dbReference>
<dbReference type="InterPro" id="IPR036365">
    <property type="entry name" value="PGBD-like_sf"/>
</dbReference>
<dbReference type="Pfam" id="PF01510">
    <property type="entry name" value="Amidase_2"/>
    <property type="match status" value="1"/>
</dbReference>
<feature type="domain" description="N-acetylmuramoyl-L-alanine amidase" evidence="2">
    <location>
        <begin position="28"/>
        <end position="188"/>
    </location>
</feature>
<keyword evidence="1" id="KW-0378">Hydrolase</keyword>
<organism evidence="3 4">
    <name type="scientific">Marisediminitalea aggregata</name>
    <dbReference type="NCBI Taxonomy" id="634436"/>
    <lineage>
        <taxon>Bacteria</taxon>
        <taxon>Pseudomonadati</taxon>
        <taxon>Pseudomonadota</taxon>
        <taxon>Gammaproteobacteria</taxon>
        <taxon>Alteromonadales</taxon>
        <taxon>Alteromonadaceae</taxon>
        <taxon>Marisediminitalea</taxon>
    </lineage>
</organism>
<dbReference type="InterPro" id="IPR036366">
    <property type="entry name" value="PGBDSf"/>
</dbReference>
<dbReference type="Proteomes" id="UP000184520">
    <property type="component" value="Unassembled WGS sequence"/>
</dbReference>
<dbReference type="AlphaFoldDB" id="A0A1M5P383"/>
<keyword evidence="4" id="KW-1185">Reference proteome</keyword>
<dbReference type="PANTHER" id="PTHR43283:SF11">
    <property type="entry name" value="BETA-LACTAMASE-RELATED DOMAIN-CONTAINING PROTEIN"/>
    <property type="match status" value="1"/>
</dbReference>
<dbReference type="Gene3D" id="1.10.101.10">
    <property type="entry name" value="PGBD-like superfamily/PGBD"/>
    <property type="match status" value="1"/>
</dbReference>
<evidence type="ECO:0000259" key="2">
    <source>
        <dbReference type="SMART" id="SM00644"/>
    </source>
</evidence>
<dbReference type="STRING" id="634436.SAMN05216361_3450"/>
<dbReference type="InterPro" id="IPR002477">
    <property type="entry name" value="Peptidoglycan-bd-like"/>
</dbReference>
<dbReference type="InterPro" id="IPR002502">
    <property type="entry name" value="Amidase_domain"/>
</dbReference>
<dbReference type="NCBIfam" id="NF002968">
    <property type="entry name" value="PRK03642.1"/>
    <property type="match status" value="1"/>
</dbReference>
<dbReference type="Gene3D" id="3.40.710.10">
    <property type="entry name" value="DD-peptidase/beta-lactamase superfamily"/>
    <property type="match status" value="1"/>
</dbReference>
<dbReference type="EMBL" id="FQWD01000005">
    <property type="protein sequence ID" value="SHG96177.1"/>
    <property type="molecule type" value="Genomic_DNA"/>
</dbReference>
<dbReference type="InterPro" id="IPR001466">
    <property type="entry name" value="Beta-lactam-related"/>
</dbReference>
<dbReference type="GO" id="GO:0009253">
    <property type="term" value="P:peptidoglycan catabolic process"/>
    <property type="evidence" value="ECO:0007669"/>
    <property type="project" value="InterPro"/>
</dbReference>
<dbReference type="FunFam" id="3.40.80.10:FF:000003">
    <property type="entry name" value="N-acetylmuramoyl-L-alanine amidase"/>
    <property type="match status" value="1"/>
</dbReference>
<evidence type="ECO:0000313" key="3">
    <source>
        <dbReference type="EMBL" id="SHG96177.1"/>
    </source>
</evidence>
<accession>A0A1M5P383</accession>
<dbReference type="SUPFAM" id="SSF56601">
    <property type="entry name" value="beta-lactamase/transpeptidase-like"/>
    <property type="match status" value="1"/>
</dbReference>
<dbReference type="InterPro" id="IPR012338">
    <property type="entry name" value="Beta-lactam/transpept-like"/>
</dbReference>
<dbReference type="SUPFAM" id="SSF47090">
    <property type="entry name" value="PGBD-like"/>
    <property type="match status" value="1"/>
</dbReference>
<sequence length="814" mass="90624">MRALRHSLTLIFCVLLVISCSSRNVIQMPSSNYGERVKSLVIHFTAIDYAKSVDALVKEGGLSAHYLVPESNDPSDPIGKPRVIQLVDENKRAWHAGKSYWQGRTGLNDHSIGIEIVNVPTCERDGQLGPSLAEHGNNRLCLFPDYDHKQIEVVIELAKDILARNPDIHPTAVVGHSDIAFDRKNDPGPRFPWYQLYQQGIGAWYDNDTLAHYWKQFNEQPASVGLIQAAFRAYGYGVVETGIKDSSTLNAVSAFQMHFLPWHVTGEPDSRTAAALFALLEKYFPASAENLLARYDKELQPSEAQVYEPKHGQIDTLVPDTEPTKRAFVTDRFAFKSYQGRGELIVEATEPTRAEIKVNGETLTLDQPFLPGTPYHYSLARRTRNGLNTLSVSQVEPSTAELRVTVPFPTLKDETAKYQQRFSAVDTLINQEVEAGFPGAVLLVVKDGAIIKRSAYGFARRYDENGQPLAMPQPMQTNTGFDLASNTKMFATTFALMRLVETGQLDVTKPIQYYLPEYQGDGREARRVSDLLSHKSGYAPEIPFHKPDNPLGPAFYSQDKQRTSELLITQVPFNIGNGLTTAYSDTNFMLLGLLVERITGLPLDQFCEEQLYTPLGLTHTRFNPLLKGHQHEEFAATELMGNTRGGRLDFPNIRTYTLQGEVHDEKAFHAMQGVAGHAGLFSTADDLAVMTQLLLNGGGYGNVQLFENSVLNAFIKPDNRFWSYGLGWRRAANGQNRWHFGPYASEQAFGHTGWTGTATVIDPALDLAVILLTNARHSPIVEDDDGNLQFTGKTFETGKYGSIVSLVYEAVLNR</sequence>
<proteinExistence type="predicted"/>
<dbReference type="InterPro" id="IPR036505">
    <property type="entry name" value="Amidase/PGRP_sf"/>
</dbReference>
<dbReference type="PANTHER" id="PTHR43283">
    <property type="entry name" value="BETA-LACTAMASE-RELATED"/>
    <property type="match status" value="1"/>
</dbReference>
<reference evidence="4" key="1">
    <citation type="submission" date="2016-11" db="EMBL/GenBank/DDBJ databases">
        <authorList>
            <person name="Varghese N."/>
            <person name="Submissions S."/>
        </authorList>
    </citation>
    <scope>NUCLEOTIDE SEQUENCE [LARGE SCALE GENOMIC DNA]</scope>
    <source>
        <strain evidence="4">CGMCC 1.8995</strain>
    </source>
</reference>
<evidence type="ECO:0000256" key="1">
    <source>
        <dbReference type="ARBA" id="ARBA00022801"/>
    </source>
</evidence>
<dbReference type="Pfam" id="PF00144">
    <property type="entry name" value="Beta-lactamase"/>
    <property type="match status" value="1"/>
</dbReference>
<dbReference type="RefSeq" id="WP_073324386.1">
    <property type="nucleotide sequence ID" value="NZ_FQWD01000005.1"/>
</dbReference>
<gene>
    <name evidence="3" type="ORF">SAMN05216361_3450</name>
</gene>
<evidence type="ECO:0000313" key="4">
    <source>
        <dbReference type="Proteomes" id="UP000184520"/>
    </source>
</evidence>
<dbReference type="InterPro" id="IPR050789">
    <property type="entry name" value="Diverse_Enzym_Activities"/>
</dbReference>